<accession>A0A9Q9IFD6</accession>
<dbReference type="EMBL" id="CP073767">
    <property type="protein sequence ID" value="UWZ51540.1"/>
    <property type="molecule type" value="Genomic_DNA"/>
</dbReference>
<dbReference type="GO" id="GO:0043565">
    <property type="term" value="F:sequence-specific DNA binding"/>
    <property type="evidence" value="ECO:0007669"/>
    <property type="project" value="InterPro"/>
</dbReference>
<dbReference type="PRINTS" id="PR00033">
    <property type="entry name" value="HTHASNC"/>
</dbReference>
<dbReference type="Gene3D" id="3.30.70.920">
    <property type="match status" value="1"/>
</dbReference>
<evidence type="ECO:0000256" key="2">
    <source>
        <dbReference type="ARBA" id="ARBA00023125"/>
    </source>
</evidence>
<dbReference type="CDD" id="cd00090">
    <property type="entry name" value="HTH_ARSR"/>
    <property type="match status" value="1"/>
</dbReference>
<dbReference type="RefSeq" id="WP_033359164.1">
    <property type="nucleotide sequence ID" value="NZ_CP073767.1"/>
</dbReference>
<keyword evidence="3" id="KW-0804">Transcription</keyword>
<dbReference type="AlphaFoldDB" id="A0A9Q9IFD6"/>
<dbReference type="SUPFAM" id="SSF46785">
    <property type="entry name" value="Winged helix' DNA-binding domain"/>
    <property type="match status" value="1"/>
</dbReference>
<gene>
    <name evidence="5" type="ORF">Daura_32970</name>
</gene>
<keyword evidence="6" id="KW-1185">Reference proteome</keyword>
<dbReference type="PANTHER" id="PTHR30154:SF54">
    <property type="entry name" value="POSSIBLE TRANSCRIPTIONAL REGULATORY PROTEIN (PROBABLY LRP_ASNC-FAMILY)"/>
    <property type="match status" value="1"/>
</dbReference>
<evidence type="ECO:0000313" key="5">
    <source>
        <dbReference type="EMBL" id="UWZ51540.1"/>
    </source>
</evidence>
<evidence type="ECO:0000259" key="4">
    <source>
        <dbReference type="PROSITE" id="PS50956"/>
    </source>
</evidence>
<dbReference type="Gene3D" id="1.10.10.10">
    <property type="entry name" value="Winged helix-like DNA-binding domain superfamily/Winged helix DNA-binding domain"/>
    <property type="match status" value="1"/>
</dbReference>
<evidence type="ECO:0000256" key="1">
    <source>
        <dbReference type="ARBA" id="ARBA00023015"/>
    </source>
</evidence>
<dbReference type="OrthoDB" id="4411089at2"/>
<evidence type="ECO:0000313" key="6">
    <source>
        <dbReference type="Proteomes" id="UP001058003"/>
    </source>
</evidence>
<evidence type="ECO:0000256" key="3">
    <source>
        <dbReference type="ARBA" id="ARBA00023163"/>
    </source>
</evidence>
<dbReference type="Pfam" id="PF01037">
    <property type="entry name" value="AsnC_trans_reg"/>
    <property type="match status" value="1"/>
</dbReference>
<dbReference type="InterPro" id="IPR019887">
    <property type="entry name" value="Tscrpt_reg_AsnC/Lrp_C"/>
</dbReference>
<feature type="domain" description="HTH asnC-type" evidence="4">
    <location>
        <begin position="1"/>
        <end position="62"/>
    </location>
</feature>
<name>A0A9Q9IFD6_9ACTN</name>
<dbReference type="SMART" id="SM00344">
    <property type="entry name" value="HTH_ASNC"/>
    <property type="match status" value="1"/>
</dbReference>
<dbReference type="SUPFAM" id="SSF54909">
    <property type="entry name" value="Dimeric alpha+beta barrel"/>
    <property type="match status" value="1"/>
</dbReference>
<dbReference type="InterPro" id="IPR036390">
    <property type="entry name" value="WH_DNA-bd_sf"/>
</dbReference>
<dbReference type="InterPro" id="IPR011991">
    <property type="entry name" value="ArsR-like_HTH"/>
</dbReference>
<keyword evidence="1" id="KW-0805">Transcription regulation</keyword>
<dbReference type="Proteomes" id="UP001058003">
    <property type="component" value="Chromosome"/>
</dbReference>
<protein>
    <submittedName>
        <fullName evidence="5">Lrp/AsnC family transcriptional regulator</fullName>
    </submittedName>
</protein>
<dbReference type="Pfam" id="PF13412">
    <property type="entry name" value="HTH_24"/>
    <property type="match status" value="1"/>
</dbReference>
<reference evidence="5" key="1">
    <citation type="submission" date="2021-04" db="EMBL/GenBank/DDBJ databases">
        <title>Dactylosporangium aurantiacum NRRL B-8018 full assembly.</title>
        <authorList>
            <person name="Hartkoorn R.C."/>
            <person name="Beaudoing E."/>
            <person name="Hot D."/>
        </authorList>
    </citation>
    <scope>NUCLEOTIDE SEQUENCE</scope>
    <source>
        <strain evidence="5">NRRL B-8018</strain>
    </source>
</reference>
<dbReference type="InterPro" id="IPR036388">
    <property type="entry name" value="WH-like_DNA-bd_sf"/>
</dbReference>
<dbReference type="InterPro" id="IPR019888">
    <property type="entry name" value="Tscrpt_reg_AsnC-like"/>
</dbReference>
<dbReference type="GO" id="GO:0043200">
    <property type="term" value="P:response to amino acid"/>
    <property type="evidence" value="ECO:0007669"/>
    <property type="project" value="TreeGrafter"/>
</dbReference>
<sequence length="152" mass="16920">MDELDSAIVELLQQDARQTNRELAAAVGIAPSTCLERVRALRERGVITGFHAEVSLPALNRHVQAFLHVQIRPLSRQVIEGFKAYVTTLPEVLSVFVVAGGDDFLVHVAVPSVDSLHALLMDKFTKRREIVGFRSSIIYQHARNQVVQPLDL</sequence>
<dbReference type="PROSITE" id="PS50956">
    <property type="entry name" value="HTH_ASNC_2"/>
    <property type="match status" value="1"/>
</dbReference>
<dbReference type="PANTHER" id="PTHR30154">
    <property type="entry name" value="LEUCINE-RESPONSIVE REGULATORY PROTEIN"/>
    <property type="match status" value="1"/>
</dbReference>
<dbReference type="KEGG" id="daur:Daura_32970"/>
<proteinExistence type="predicted"/>
<keyword evidence="2" id="KW-0238">DNA-binding</keyword>
<dbReference type="GO" id="GO:0005829">
    <property type="term" value="C:cytosol"/>
    <property type="evidence" value="ECO:0007669"/>
    <property type="project" value="TreeGrafter"/>
</dbReference>
<dbReference type="InterPro" id="IPR011008">
    <property type="entry name" value="Dimeric_a/b-barrel"/>
</dbReference>
<dbReference type="InterPro" id="IPR000485">
    <property type="entry name" value="AsnC-type_HTH_dom"/>
</dbReference>
<organism evidence="5 6">
    <name type="scientific">Dactylosporangium aurantiacum</name>
    <dbReference type="NCBI Taxonomy" id="35754"/>
    <lineage>
        <taxon>Bacteria</taxon>
        <taxon>Bacillati</taxon>
        <taxon>Actinomycetota</taxon>
        <taxon>Actinomycetes</taxon>
        <taxon>Micromonosporales</taxon>
        <taxon>Micromonosporaceae</taxon>
        <taxon>Dactylosporangium</taxon>
    </lineage>
</organism>